<keyword evidence="1" id="KW-0732">Signal</keyword>
<proteinExistence type="predicted"/>
<evidence type="ECO:0008006" key="4">
    <source>
        <dbReference type="Google" id="ProtNLM"/>
    </source>
</evidence>
<keyword evidence="3" id="KW-1185">Reference proteome</keyword>
<evidence type="ECO:0000256" key="1">
    <source>
        <dbReference type="SAM" id="SignalP"/>
    </source>
</evidence>
<dbReference type="Proteomes" id="UP001595456">
    <property type="component" value="Unassembled WGS sequence"/>
</dbReference>
<name>A0ABV7E625_9SPHN</name>
<sequence length="253" mass="26623">MNKTATTSRKGRLIAAAAICALVGALPSAVMAVGLLNGGASGVATPGTIASFTPADADPALARMIESRSVSGARMMRFTPAGAINAPADRTVTVVVRVDGEAARAISVRNAIGAVRAETLAEAESAITPTRYNLGLARGYRSFAQAPALSQPLSEASIPDLSTYAPAARSEEPSRFAARVAIEEERRAAPVAPQTLESLADQRIDVAGSYRLTRNLDVRAGVRYEQDRNRIAPVPNVDQQDSQAVYVGTRFRF</sequence>
<evidence type="ECO:0000313" key="2">
    <source>
        <dbReference type="EMBL" id="MFC3097998.1"/>
    </source>
</evidence>
<feature type="chain" id="PRO_5046712577" description="Porin" evidence="1">
    <location>
        <begin position="33"/>
        <end position="253"/>
    </location>
</feature>
<reference evidence="3" key="1">
    <citation type="journal article" date="2019" name="Int. J. Syst. Evol. Microbiol.">
        <title>The Global Catalogue of Microorganisms (GCM) 10K type strain sequencing project: providing services to taxonomists for standard genome sequencing and annotation.</title>
        <authorList>
            <consortium name="The Broad Institute Genomics Platform"/>
            <consortium name="The Broad Institute Genome Sequencing Center for Infectious Disease"/>
            <person name="Wu L."/>
            <person name="Ma J."/>
        </authorList>
    </citation>
    <scope>NUCLEOTIDE SEQUENCE [LARGE SCALE GENOMIC DNA]</scope>
    <source>
        <strain evidence="3">KCTC 52607</strain>
    </source>
</reference>
<evidence type="ECO:0000313" key="3">
    <source>
        <dbReference type="Proteomes" id="UP001595456"/>
    </source>
</evidence>
<dbReference type="RefSeq" id="WP_336925456.1">
    <property type="nucleotide sequence ID" value="NZ_JBANRO010000004.1"/>
</dbReference>
<dbReference type="EMBL" id="JBHRST010000013">
    <property type="protein sequence ID" value="MFC3097998.1"/>
    <property type="molecule type" value="Genomic_DNA"/>
</dbReference>
<comment type="caution">
    <text evidence="2">The sequence shown here is derived from an EMBL/GenBank/DDBJ whole genome shotgun (WGS) entry which is preliminary data.</text>
</comment>
<gene>
    <name evidence="2" type="ORF">ACFODU_09335</name>
</gene>
<accession>A0ABV7E625</accession>
<protein>
    <recommendedName>
        <fullName evidence="4">Porin</fullName>
    </recommendedName>
</protein>
<organism evidence="2 3">
    <name type="scientific">Alteraurantiacibacter palmitatis</name>
    <dbReference type="NCBI Taxonomy" id="2054628"/>
    <lineage>
        <taxon>Bacteria</taxon>
        <taxon>Pseudomonadati</taxon>
        <taxon>Pseudomonadota</taxon>
        <taxon>Alphaproteobacteria</taxon>
        <taxon>Sphingomonadales</taxon>
        <taxon>Erythrobacteraceae</taxon>
        <taxon>Alteraurantiacibacter</taxon>
    </lineage>
</organism>
<feature type="signal peptide" evidence="1">
    <location>
        <begin position="1"/>
        <end position="32"/>
    </location>
</feature>